<evidence type="ECO:0000313" key="3">
    <source>
        <dbReference type="Proteomes" id="UP001497522"/>
    </source>
</evidence>
<proteinExistence type="predicted"/>
<feature type="region of interest" description="Disordered" evidence="1">
    <location>
        <begin position="133"/>
        <end position="157"/>
    </location>
</feature>
<name>A0ABP1BM92_9BRYO</name>
<reference evidence="2" key="1">
    <citation type="submission" date="2024-03" db="EMBL/GenBank/DDBJ databases">
        <authorList>
            <consortium name="ELIXIR-Norway"/>
            <consortium name="Elixir Norway"/>
        </authorList>
    </citation>
    <scope>NUCLEOTIDE SEQUENCE</scope>
</reference>
<keyword evidence="3" id="KW-1185">Reference proteome</keyword>
<dbReference type="Proteomes" id="UP001497522">
    <property type="component" value="Chromosome 5"/>
</dbReference>
<feature type="compositionally biased region" description="Pro residues" evidence="1">
    <location>
        <begin position="133"/>
        <end position="142"/>
    </location>
</feature>
<sequence>MAGTAWSFDEDLTPLQPQFLEVRKAGKQPRWKGDELFVDGCSIPKLQDTRLPPQLQQNRDVAAPSGWYKELLGLCGATSYRIFNGQVAGDLTRGMAKADLVGFWKRYRAQKEAAHDIGREAFRQGFAALLGPPSSPPDPIVPAPASDVDGCTLSQDI</sequence>
<organism evidence="2 3">
    <name type="scientific">Sphagnum jensenii</name>
    <dbReference type="NCBI Taxonomy" id="128206"/>
    <lineage>
        <taxon>Eukaryota</taxon>
        <taxon>Viridiplantae</taxon>
        <taxon>Streptophyta</taxon>
        <taxon>Embryophyta</taxon>
        <taxon>Bryophyta</taxon>
        <taxon>Sphagnophytina</taxon>
        <taxon>Sphagnopsida</taxon>
        <taxon>Sphagnales</taxon>
        <taxon>Sphagnaceae</taxon>
        <taxon>Sphagnum</taxon>
    </lineage>
</organism>
<dbReference type="EMBL" id="OZ023706">
    <property type="protein sequence ID" value="CAK9876432.1"/>
    <property type="molecule type" value="Genomic_DNA"/>
</dbReference>
<evidence type="ECO:0000256" key="1">
    <source>
        <dbReference type="SAM" id="MobiDB-lite"/>
    </source>
</evidence>
<evidence type="ECO:0000313" key="2">
    <source>
        <dbReference type="EMBL" id="CAK9876432.1"/>
    </source>
</evidence>
<accession>A0ABP1BM92</accession>
<protein>
    <submittedName>
        <fullName evidence="2">Uncharacterized protein</fullName>
    </submittedName>
</protein>
<gene>
    <name evidence="2" type="ORF">CSSPJE1EN2_LOCUS18605</name>
</gene>